<dbReference type="Proteomes" id="UP000247515">
    <property type="component" value="Unassembled WGS sequence"/>
</dbReference>
<gene>
    <name evidence="1" type="ORF">C7400_112127</name>
</gene>
<dbReference type="EMBL" id="QJJV01000012">
    <property type="protein sequence ID" value="PXX14515.1"/>
    <property type="molecule type" value="Genomic_DNA"/>
</dbReference>
<sequence length="104" mass="10999">MTAGLQIFDANGNPVLDATYRVMRLGGSRSLVGGQNDGVADDRLLQGGWFSFAPSGTKGDAYLSGGIITPRFSISGNVLSWTWAAKNNATYDTYQTGVVFWGGS</sequence>
<accession>A0ABX5MN27</accession>
<name>A0ABX5MN27_9BURK</name>
<evidence type="ECO:0000313" key="2">
    <source>
        <dbReference type="Proteomes" id="UP000247515"/>
    </source>
</evidence>
<dbReference type="RefSeq" id="WP_110328059.1">
    <property type="nucleotide sequence ID" value="NZ_QJJV01000012.1"/>
</dbReference>
<evidence type="ECO:0000313" key="1">
    <source>
        <dbReference type="EMBL" id="PXX14515.1"/>
    </source>
</evidence>
<comment type="caution">
    <text evidence="1">The sequence shown here is derived from an EMBL/GenBank/DDBJ whole genome shotgun (WGS) entry which is preliminary data.</text>
</comment>
<proteinExistence type="predicted"/>
<organism evidence="1 2">
    <name type="scientific">Paraburkholderia tropica</name>
    <dbReference type="NCBI Taxonomy" id="92647"/>
    <lineage>
        <taxon>Bacteria</taxon>
        <taxon>Pseudomonadati</taxon>
        <taxon>Pseudomonadota</taxon>
        <taxon>Betaproteobacteria</taxon>
        <taxon>Burkholderiales</taxon>
        <taxon>Burkholderiaceae</taxon>
        <taxon>Paraburkholderia</taxon>
    </lineage>
</organism>
<keyword evidence="2" id="KW-1185">Reference proteome</keyword>
<protein>
    <submittedName>
        <fullName evidence="1">Uncharacterized protein</fullName>
    </submittedName>
</protein>
<reference evidence="1 2" key="1">
    <citation type="submission" date="2018-05" db="EMBL/GenBank/DDBJ databases">
        <title>Genomic Encyclopedia of Type Strains, Phase IV (KMG-V): Genome sequencing to study the core and pangenomes of soil and plant-associated prokaryotes.</title>
        <authorList>
            <person name="Whitman W."/>
        </authorList>
    </citation>
    <scope>NUCLEOTIDE SEQUENCE [LARGE SCALE GENOMIC DNA]</scope>
    <source>
        <strain evidence="1 2">SIr-6563</strain>
    </source>
</reference>